<evidence type="ECO:0000313" key="1">
    <source>
        <dbReference type="EMBL" id="BCL22938.1"/>
    </source>
</evidence>
<dbReference type="Proteomes" id="UP000516373">
    <property type="component" value="Chromosome"/>
</dbReference>
<accession>A0A7G1NIF0</accession>
<sequence length="62" mass="6626">MKGVTSVWSVALVIRSATTSGSGTCVDERGPAPGVADHAESLLLLAAIRKEPLKPLQRKYYE</sequence>
<gene>
    <name evidence="1" type="ORF">GCM10017668_47810</name>
</gene>
<reference evidence="1 2" key="1">
    <citation type="journal article" date="2014" name="Int. J. Syst. Evol. Microbiol.">
        <title>Complete genome sequence of Corynebacterium casei LMG S-19264T (=DSM 44701T), isolated from a smear-ripened cheese.</title>
        <authorList>
            <consortium name="US DOE Joint Genome Institute (JGI-PGF)"/>
            <person name="Walter F."/>
            <person name="Albersmeier A."/>
            <person name="Kalinowski J."/>
            <person name="Ruckert C."/>
        </authorList>
    </citation>
    <scope>NUCLEOTIDE SEQUENCE [LARGE SCALE GENOMIC DNA]</scope>
    <source>
        <strain evidence="1 2">JCM 4255</strain>
    </source>
</reference>
<protein>
    <submittedName>
        <fullName evidence="1">Uncharacterized protein</fullName>
    </submittedName>
</protein>
<dbReference type="KEGG" id="stui:GCM10017668_47810"/>
<proteinExistence type="predicted"/>
<evidence type="ECO:0000313" key="2">
    <source>
        <dbReference type="Proteomes" id="UP000516373"/>
    </source>
</evidence>
<organism evidence="1 2">
    <name type="scientific">Streptomyces tuirus</name>
    <dbReference type="NCBI Taxonomy" id="68278"/>
    <lineage>
        <taxon>Bacteria</taxon>
        <taxon>Bacillati</taxon>
        <taxon>Actinomycetota</taxon>
        <taxon>Actinomycetes</taxon>
        <taxon>Kitasatosporales</taxon>
        <taxon>Streptomycetaceae</taxon>
        <taxon>Streptomyces</taxon>
    </lineage>
</organism>
<dbReference type="AlphaFoldDB" id="A0A7G1NIF0"/>
<name>A0A7G1NIF0_9ACTN</name>
<dbReference type="EMBL" id="AP023439">
    <property type="protein sequence ID" value="BCL22938.1"/>
    <property type="molecule type" value="Genomic_DNA"/>
</dbReference>